<organism evidence="2 3">
    <name type="scientific">Stylonychia lemnae</name>
    <name type="common">Ciliate</name>
    <dbReference type="NCBI Taxonomy" id="5949"/>
    <lineage>
        <taxon>Eukaryota</taxon>
        <taxon>Sar</taxon>
        <taxon>Alveolata</taxon>
        <taxon>Ciliophora</taxon>
        <taxon>Intramacronucleata</taxon>
        <taxon>Spirotrichea</taxon>
        <taxon>Stichotrichia</taxon>
        <taxon>Sporadotrichida</taxon>
        <taxon>Oxytrichidae</taxon>
        <taxon>Stylonychinae</taxon>
        <taxon>Stylonychia</taxon>
    </lineage>
</organism>
<name>A0A078A4W2_STYLE</name>
<dbReference type="InParanoid" id="A0A078A4W2"/>
<dbReference type="Proteomes" id="UP000039865">
    <property type="component" value="Unassembled WGS sequence"/>
</dbReference>
<protein>
    <submittedName>
        <fullName evidence="2">Uncharacterized protein</fullName>
    </submittedName>
</protein>
<feature type="compositionally biased region" description="Basic and acidic residues" evidence="1">
    <location>
        <begin position="18"/>
        <end position="27"/>
    </location>
</feature>
<keyword evidence="3" id="KW-1185">Reference proteome</keyword>
<feature type="region of interest" description="Disordered" evidence="1">
    <location>
        <begin position="1"/>
        <end position="27"/>
    </location>
</feature>
<evidence type="ECO:0000256" key="1">
    <source>
        <dbReference type="SAM" id="MobiDB-lite"/>
    </source>
</evidence>
<reference evidence="2 3" key="1">
    <citation type="submission" date="2014-06" db="EMBL/GenBank/DDBJ databases">
        <authorList>
            <person name="Swart Estienne"/>
        </authorList>
    </citation>
    <scope>NUCLEOTIDE SEQUENCE [LARGE SCALE GENOMIC DNA]</scope>
    <source>
        <strain evidence="2 3">130c</strain>
    </source>
</reference>
<evidence type="ECO:0000313" key="2">
    <source>
        <dbReference type="EMBL" id="CDW76605.1"/>
    </source>
</evidence>
<sequence>MGGKKKKKGGKKKKSTKEKKPEEEKKTMYEIPEYIDPKIYTPQVQLTIKLATPPNDHLKEIERRIIEQHDGSIKNVTICQSVYTKEQILDPKKRLQDVGITTAGSYTLIYDFAPVSYPLLTTAVPEQAGLQGVRLTIFISPVLVECFYSNTLQRIVNHYNLENIFINLSSKSLFTSFAFYTNGGESQRKDLDYFKQKIKIFEIVDYLSKCLQNYWLFKALFRNQNALRGLCLVFDFDQNYYLMSTTAQRQIYATASQDPF</sequence>
<accession>A0A078A4W2</accession>
<proteinExistence type="predicted"/>
<evidence type="ECO:0000313" key="3">
    <source>
        <dbReference type="Proteomes" id="UP000039865"/>
    </source>
</evidence>
<dbReference type="EMBL" id="CCKQ01005383">
    <property type="protein sequence ID" value="CDW76605.1"/>
    <property type="molecule type" value="Genomic_DNA"/>
</dbReference>
<dbReference type="OrthoDB" id="433869at2759"/>
<gene>
    <name evidence="2" type="primary">Contig19007.g20167</name>
    <name evidence="2" type="ORF">STYLEM_5566</name>
</gene>
<dbReference type="AlphaFoldDB" id="A0A078A4W2"/>
<feature type="compositionally biased region" description="Basic residues" evidence="1">
    <location>
        <begin position="1"/>
        <end position="17"/>
    </location>
</feature>